<proteinExistence type="inferred from homology"/>
<reference evidence="3 4" key="1">
    <citation type="journal article" date="2021" name="Sci. Rep.">
        <title>The distribution of antibiotic resistance genes in chicken gut microbiota commensals.</title>
        <authorList>
            <person name="Juricova H."/>
            <person name="Matiasovicova J."/>
            <person name="Kubasova T."/>
            <person name="Cejkova D."/>
            <person name="Rychlik I."/>
        </authorList>
    </citation>
    <scope>NUCLEOTIDE SEQUENCE [LARGE SCALE GENOMIC DNA]</scope>
    <source>
        <strain evidence="3 4">An829</strain>
    </source>
</reference>
<dbReference type="Pfam" id="PF02481">
    <property type="entry name" value="DNA_processg_A"/>
    <property type="match status" value="1"/>
</dbReference>
<evidence type="ECO:0000256" key="1">
    <source>
        <dbReference type="ARBA" id="ARBA00006525"/>
    </source>
</evidence>
<feature type="domain" description="Smf/DprA SLOG" evidence="2">
    <location>
        <begin position="51"/>
        <end position="239"/>
    </location>
</feature>
<dbReference type="InterPro" id="IPR057666">
    <property type="entry name" value="DrpA_SLOG"/>
</dbReference>
<dbReference type="PANTHER" id="PTHR43022:SF1">
    <property type="entry name" value="PROTEIN SMF"/>
    <property type="match status" value="1"/>
</dbReference>
<accession>A0ABS2DRP8</accession>
<dbReference type="Proteomes" id="UP000715095">
    <property type="component" value="Unassembled WGS sequence"/>
</dbReference>
<evidence type="ECO:0000313" key="4">
    <source>
        <dbReference type="Proteomes" id="UP000715095"/>
    </source>
</evidence>
<sequence length="284" mass="30026">MQKVVMDAEKTISAMALEALKRIEAAAGKRAEEISGELLLGAIPAPGGALALGDDDYPYALRTLVDPPEVIAWTGDLTLLERELSVSIVGSRDATPERCAATKALARNLAERGALIVSGLAAGIDRAAHEGALDARSGDRAGRTVAVLGTPLKSIWPPMNVELGARIAKEGLLLSEVAQLAALGVKDDERAAALKRRNRIVAALGLGSVVMAARKGSSTLIEARASLAIGHPVLIWHEAAGDDWAREWIAENPKNDEGEALIHVVASAEDVEAALSPWRRVWWL</sequence>
<keyword evidence="4" id="KW-1185">Reference proteome</keyword>
<comment type="caution">
    <text evidence="3">The sequence shown here is derived from an EMBL/GenBank/DDBJ whole genome shotgun (WGS) entry which is preliminary data.</text>
</comment>
<protein>
    <submittedName>
        <fullName evidence="3">DNA-processing protein DprA</fullName>
    </submittedName>
</protein>
<name>A0ABS2DRP8_9BURK</name>
<dbReference type="InterPro" id="IPR003488">
    <property type="entry name" value="DprA"/>
</dbReference>
<dbReference type="RefSeq" id="WP_205102478.1">
    <property type="nucleotide sequence ID" value="NZ_JACJJC010000007.1"/>
</dbReference>
<dbReference type="EMBL" id="JACJJC010000007">
    <property type="protein sequence ID" value="MBM6704012.1"/>
    <property type="molecule type" value="Genomic_DNA"/>
</dbReference>
<dbReference type="SUPFAM" id="SSF102405">
    <property type="entry name" value="MCP/YpsA-like"/>
    <property type="match status" value="1"/>
</dbReference>
<organism evidence="3 4">
    <name type="scientific">Sutterella massiliensis</name>
    <dbReference type="NCBI Taxonomy" id="1816689"/>
    <lineage>
        <taxon>Bacteria</taxon>
        <taxon>Pseudomonadati</taxon>
        <taxon>Pseudomonadota</taxon>
        <taxon>Betaproteobacteria</taxon>
        <taxon>Burkholderiales</taxon>
        <taxon>Sutterellaceae</taxon>
        <taxon>Sutterella</taxon>
    </lineage>
</organism>
<dbReference type="PANTHER" id="PTHR43022">
    <property type="entry name" value="PROTEIN SMF"/>
    <property type="match status" value="1"/>
</dbReference>
<evidence type="ECO:0000313" key="3">
    <source>
        <dbReference type="EMBL" id="MBM6704012.1"/>
    </source>
</evidence>
<comment type="similarity">
    <text evidence="1">Belongs to the DprA/Smf family.</text>
</comment>
<dbReference type="Gene3D" id="3.40.50.450">
    <property type="match status" value="1"/>
</dbReference>
<gene>
    <name evidence="3" type="ORF">H6A60_05870</name>
</gene>
<evidence type="ECO:0000259" key="2">
    <source>
        <dbReference type="Pfam" id="PF02481"/>
    </source>
</evidence>